<dbReference type="STRING" id="1173027.Mic7113_1451"/>
<dbReference type="SUPFAM" id="SSF82153">
    <property type="entry name" value="FAS1 domain"/>
    <property type="match status" value="1"/>
</dbReference>
<dbReference type="PROSITE" id="PS50213">
    <property type="entry name" value="FAS1"/>
    <property type="match status" value="1"/>
</dbReference>
<dbReference type="AlphaFoldDB" id="K9WC39"/>
<dbReference type="RefSeq" id="WP_015181486.1">
    <property type="nucleotide sequence ID" value="NC_019738.1"/>
</dbReference>
<dbReference type="PATRIC" id="fig|1173027.3.peg.1612"/>
<dbReference type="OrthoDB" id="9800666at2"/>
<keyword evidence="4" id="KW-1185">Reference proteome</keyword>
<dbReference type="EMBL" id="CP003630">
    <property type="protein sequence ID" value="AFZ17329.1"/>
    <property type="molecule type" value="Genomic_DNA"/>
</dbReference>
<evidence type="ECO:0000313" key="4">
    <source>
        <dbReference type="Proteomes" id="UP000010471"/>
    </source>
</evidence>
<evidence type="ECO:0000313" key="3">
    <source>
        <dbReference type="EMBL" id="AFZ17329.1"/>
    </source>
</evidence>
<dbReference type="PANTHER" id="PTHR10900">
    <property type="entry name" value="PERIOSTIN-RELATED"/>
    <property type="match status" value="1"/>
</dbReference>
<evidence type="ECO:0000259" key="2">
    <source>
        <dbReference type="PROSITE" id="PS50213"/>
    </source>
</evidence>
<dbReference type="KEGG" id="mic:Mic7113_1451"/>
<proteinExistence type="predicted"/>
<accession>K9WC39</accession>
<protein>
    <submittedName>
        <fullName evidence="3">Secreted/surface protein with fasciclin-like repeats</fullName>
    </submittedName>
</protein>
<dbReference type="eggNOG" id="COG2335">
    <property type="taxonomic scope" value="Bacteria"/>
</dbReference>
<dbReference type="InterPro" id="IPR050904">
    <property type="entry name" value="Adhesion/Biosynth-related"/>
</dbReference>
<dbReference type="HOGENOM" id="CLU_031281_4_0_3"/>
<dbReference type="SMART" id="SM00554">
    <property type="entry name" value="FAS1"/>
    <property type="match status" value="1"/>
</dbReference>
<reference evidence="3 4" key="1">
    <citation type="submission" date="2012-06" db="EMBL/GenBank/DDBJ databases">
        <title>Finished chromosome of genome of Microcoleus sp. PCC 7113.</title>
        <authorList>
            <consortium name="US DOE Joint Genome Institute"/>
            <person name="Gugger M."/>
            <person name="Coursin T."/>
            <person name="Rippka R."/>
            <person name="Tandeau De Marsac N."/>
            <person name="Huntemann M."/>
            <person name="Wei C.-L."/>
            <person name="Han J."/>
            <person name="Detter J.C."/>
            <person name="Han C."/>
            <person name="Tapia R."/>
            <person name="Chen A."/>
            <person name="Kyrpides N."/>
            <person name="Mavromatis K."/>
            <person name="Markowitz V."/>
            <person name="Szeto E."/>
            <person name="Ivanova N."/>
            <person name="Pagani I."/>
            <person name="Pati A."/>
            <person name="Goodwin L."/>
            <person name="Nordberg H.P."/>
            <person name="Cantor M.N."/>
            <person name="Hua S.X."/>
            <person name="Woyke T."/>
            <person name="Kerfeld C.A."/>
        </authorList>
    </citation>
    <scope>NUCLEOTIDE SEQUENCE [LARGE SCALE GENOMIC DNA]</scope>
    <source>
        <strain evidence="3 4">PCC 7113</strain>
    </source>
</reference>
<dbReference type="InterPro" id="IPR000782">
    <property type="entry name" value="FAS1_domain"/>
</dbReference>
<dbReference type="FunFam" id="2.30.180.10:FF:000014">
    <property type="entry name" value="Stabilin 1"/>
    <property type="match status" value="1"/>
</dbReference>
<name>K9WC39_9CYAN</name>
<feature type="signal peptide" evidence="1">
    <location>
        <begin position="1"/>
        <end position="32"/>
    </location>
</feature>
<dbReference type="Gene3D" id="2.30.180.10">
    <property type="entry name" value="FAS1 domain"/>
    <property type="match status" value="1"/>
</dbReference>
<organism evidence="3 4">
    <name type="scientific">Allocoleopsis franciscana PCC 7113</name>
    <dbReference type="NCBI Taxonomy" id="1173027"/>
    <lineage>
        <taxon>Bacteria</taxon>
        <taxon>Bacillati</taxon>
        <taxon>Cyanobacteriota</taxon>
        <taxon>Cyanophyceae</taxon>
        <taxon>Coleofasciculales</taxon>
        <taxon>Coleofasciculaceae</taxon>
        <taxon>Allocoleopsis</taxon>
        <taxon>Allocoleopsis franciscana</taxon>
    </lineage>
</organism>
<dbReference type="Pfam" id="PF02469">
    <property type="entry name" value="Fasciclin"/>
    <property type="match status" value="1"/>
</dbReference>
<dbReference type="InterPro" id="IPR036378">
    <property type="entry name" value="FAS1_dom_sf"/>
</dbReference>
<evidence type="ECO:0000256" key="1">
    <source>
        <dbReference type="SAM" id="SignalP"/>
    </source>
</evidence>
<feature type="chain" id="PRO_5003937898" evidence="1">
    <location>
        <begin position="33"/>
        <end position="208"/>
    </location>
</feature>
<dbReference type="PANTHER" id="PTHR10900:SF77">
    <property type="entry name" value="FI19380P1"/>
    <property type="match status" value="1"/>
</dbReference>
<sequence>MSASSCLSLARKLTTLLGLASLSTLISFPATAQITINSGEINKLATNSNPTQQVPLRATSGINLLAQAGVRSIADELVTANDAFSTLSTAIRAAGLTEALAGRGPFTIFAPTDEAFNALPQGTVPTLLRPENRSKLTRILTYHVVPGNITTFDLAPGRTLRLRTLAGQSLTVRVSGASEVFVNGVKVIMADIPARNGTIHGIGAVLMP</sequence>
<feature type="domain" description="FAS1" evidence="2">
    <location>
        <begin position="71"/>
        <end position="206"/>
    </location>
</feature>
<dbReference type="Proteomes" id="UP000010471">
    <property type="component" value="Chromosome"/>
</dbReference>
<keyword evidence="1" id="KW-0732">Signal</keyword>
<gene>
    <name evidence="3" type="ORF">Mic7113_1451</name>
</gene>